<feature type="transmembrane region" description="Helical" evidence="1">
    <location>
        <begin position="79"/>
        <end position="102"/>
    </location>
</feature>
<dbReference type="AlphaFoldDB" id="A0A3S9XEF4"/>
<dbReference type="Pfam" id="PF07332">
    <property type="entry name" value="Phage_holin_3_6"/>
    <property type="match status" value="1"/>
</dbReference>
<organism evidence="2 3">
    <name type="scientific">Entomomonas moraniae</name>
    <dbReference type="NCBI Taxonomy" id="2213226"/>
    <lineage>
        <taxon>Bacteria</taxon>
        <taxon>Pseudomonadati</taxon>
        <taxon>Pseudomonadota</taxon>
        <taxon>Gammaproteobacteria</taxon>
        <taxon>Pseudomonadales</taxon>
        <taxon>Pseudomonadaceae</taxon>
        <taxon>Entomomonas</taxon>
    </lineage>
</organism>
<dbReference type="EMBL" id="CP029822">
    <property type="protein sequence ID" value="AZS50822.1"/>
    <property type="molecule type" value="Genomic_DNA"/>
</dbReference>
<evidence type="ECO:0000313" key="2">
    <source>
        <dbReference type="EMBL" id="AZS50822.1"/>
    </source>
</evidence>
<reference evidence="3" key="1">
    <citation type="submission" date="2018-06" db="EMBL/GenBank/DDBJ databases">
        <title>Complete genome of Pseudomonas insecticola strain QZS01.</title>
        <authorList>
            <person name="Wang J."/>
            <person name="Su Q."/>
        </authorList>
    </citation>
    <scope>NUCLEOTIDE SEQUENCE [LARGE SCALE GENOMIC DNA]</scope>
    <source>
        <strain evidence="3">QZS01</strain>
    </source>
</reference>
<evidence type="ECO:0000313" key="3">
    <source>
        <dbReference type="Proteomes" id="UP000273143"/>
    </source>
</evidence>
<accession>A0A3S9XEF4</accession>
<protein>
    <recommendedName>
        <fullName evidence="4">Phage holin family protein</fullName>
    </recommendedName>
</protein>
<keyword evidence="1" id="KW-1133">Transmembrane helix</keyword>
<dbReference type="RefSeq" id="WP_127163442.1">
    <property type="nucleotide sequence ID" value="NZ_CP029822.1"/>
</dbReference>
<gene>
    <name evidence="2" type="ORF">DM558_08520</name>
</gene>
<proteinExistence type="predicted"/>
<name>A0A3S9XEF4_9GAMM</name>
<feature type="transmembrane region" description="Helical" evidence="1">
    <location>
        <begin position="50"/>
        <end position="73"/>
    </location>
</feature>
<keyword evidence="3" id="KW-1185">Reference proteome</keyword>
<evidence type="ECO:0008006" key="4">
    <source>
        <dbReference type="Google" id="ProtNLM"/>
    </source>
</evidence>
<sequence>MDAKEASSESVNASKGLSQAAINLLNSHMDLLSIEFEEAKRFYWQCFIRMAILVVFGMLFLVFFSIGIIVYFWETHRIFTLGCLSSVCFLLMIAAGFSLLYLRKKTKLFSATREELIKDKVVFYE</sequence>
<dbReference type="Proteomes" id="UP000273143">
    <property type="component" value="Chromosome"/>
</dbReference>
<keyword evidence="1" id="KW-0472">Membrane</keyword>
<keyword evidence="1" id="KW-0812">Transmembrane</keyword>
<dbReference type="KEGG" id="emo:DM558_08520"/>
<evidence type="ECO:0000256" key="1">
    <source>
        <dbReference type="SAM" id="Phobius"/>
    </source>
</evidence>
<dbReference type="InterPro" id="IPR009937">
    <property type="entry name" value="Phage_holin_3_6"/>
</dbReference>